<dbReference type="InterPro" id="IPR000340">
    <property type="entry name" value="Dual-sp_phosphatase_cat-dom"/>
</dbReference>
<keyword evidence="6" id="KW-0131">Cell cycle</keyword>
<keyword evidence="3" id="KW-0132">Cell division</keyword>
<dbReference type="GeneID" id="106666607"/>
<evidence type="ECO:0000259" key="9">
    <source>
        <dbReference type="PROSITE" id="PS50056"/>
    </source>
</evidence>
<feature type="region of interest" description="Disordered" evidence="7">
    <location>
        <begin position="487"/>
        <end position="513"/>
    </location>
</feature>
<keyword evidence="5" id="KW-0904">Protein phosphatase</keyword>
<dbReference type="Pfam" id="PF00782">
    <property type="entry name" value="DSPc"/>
    <property type="match status" value="1"/>
</dbReference>
<evidence type="ECO:0000256" key="2">
    <source>
        <dbReference type="ARBA" id="ARBA00013064"/>
    </source>
</evidence>
<dbReference type="FunFam" id="3.90.190.10:FF:000006">
    <property type="entry name" value="Dual specificity protein phosphatase CDC14B"/>
    <property type="match status" value="1"/>
</dbReference>
<evidence type="ECO:0000313" key="10">
    <source>
        <dbReference type="EnsemblMetazoa" id="XP_014249383.1"/>
    </source>
</evidence>
<dbReference type="Pfam" id="PF14671">
    <property type="entry name" value="DSPn"/>
    <property type="match status" value="1"/>
</dbReference>
<evidence type="ECO:0000259" key="8">
    <source>
        <dbReference type="PROSITE" id="PS50054"/>
    </source>
</evidence>
<protein>
    <recommendedName>
        <fullName evidence="2">protein-tyrosine-phosphatase</fullName>
        <ecNumber evidence="2">3.1.3.48</ecNumber>
    </recommendedName>
</protein>
<keyword evidence="4" id="KW-0378">Hydrolase</keyword>
<dbReference type="InterPro" id="IPR050561">
    <property type="entry name" value="PTP"/>
</dbReference>
<sequence>MLTMDTNNGVLESANEFIKDQLYFVTLRTSVTPKSTINTHYFSIDEEFIYENFYSDFGPLNLAMLYRYCLKLNRKRRVASQTQKKIVHYTTVDPQKRVNSAYLIASYAILYLKLTPEEAYSILVDGVEQPFIPFRDASCGVSVFPITLLDCLQAVYKSHHLGFFNFEDFDVEEYERYEKVENGDLNWIVPQKFIAFCGPHAFNKIENGYPLHSPESYFNYFRKNNITTVVRLNNKKYNSARFTNSGFAHMDLFFVDGSTPSDHIMKQFLSISESAAGAVAVHCKAGLGRTGSLIGCYIMKHYNFNVAEAIAWIRICRPGSIIGHQQQWLNEKEQQMWQLGNKYRESLFGSPTKFPVHSYGIYSKKLKKLLAHYGPKSMRNQLLQYPDSISKILSKVDATKIRDKTNFENKVKKEPARKIEAEDSTTTLNCLQSPLTQGDHLNQIKVMRKKIRPVNAVVRTSCLKDNSSDTIPETPTKVRKTSINMVPKRPTRSGISRSTRPVTSRLNKQNRVN</sequence>
<dbReference type="PROSITE" id="PS50054">
    <property type="entry name" value="TYR_PHOSPHATASE_DUAL"/>
    <property type="match status" value="1"/>
</dbReference>
<dbReference type="InterPro" id="IPR000387">
    <property type="entry name" value="Tyr_Pase_dom"/>
</dbReference>
<name>A0A8I6RPW1_CIMLE</name>
<dbReference type="OrthoDB" id="266663at2759"/>
<organism evidence="10 11">
    <name type="scientific">Cimex lectularius</name>
    <name type="common">Bed bug</name>
    <name type="synonym">Acanthia lectularia</name>
    <dbReference type="NCBI Taxonomy" id="79782"/>
    <lineage>
        <taxon>Eukaryota</taxon>
        <taxon>Metazoa</taxon>
        <taxon>Ecdysozoa</taxon>
        <taxon>Arthropoda</taxon>
        <taxon>Hexapoda</taxon>
        <taxon>Insecta</taxon>
        <taxon>Pterygota</taxon>
        <taxon>Neoptera</taxon>
        <taxon>Paraneoptera</taxon>
        <taxon>Hemiptera</taxon>
        <taxon>Heteroptera</taxon>
        <taxon>Panheteroptera</taxon>
        <taxon>Cimicomorpha</taxon>
        <taxon>Cimicidae</taxon>
        <taxon>Cimex</taxon>
    </lineage>
</organism>
<dbReference type="PROSITE" id="PS50056">
    <property type="entry name" value="TYR_PHOSPHATASE_2"/>
    <property type="match status" value="1"/>
</dbReference>
<evidence type="ECO:0000256" key="4">
    <source>
        <dbReference type="ARBA" id="ARBA00022801"/>
    </source>
</evidence>
<dbReference type="InterPro" id="IPR044506">
    <property type="entry name" value="CDC14_C"/>
</dbReference>
<dbReference type="EnsemblMetazoa" id="XM_014393897.2">
    <property type="protein sequence ID" value="XP_014249383.1"/>
    <property type="gene ID" value="LOC106666607"/>
</dbReference>
<dbReference type="CDD" id="cd14499">
    <property type="entry name" value="CDC14_C"/>
    <property type="match status" value="1"/>
</dbReference>
<dbReference type="InterPro" id="IPR029260">
    <property type="entry name" value="DSPn"/>
</dbReference>
<dbReference type="PROSITE" id="PS00383">
    <property type="entry name" value="TYR_PHOSPHATASE_1"/>
    <property type="match status" value="1"/>
</dbReference>
<dbReference type="PANTHER" id="PTHR23339">
    <property type="entry name" value="TYROSINE SPECIFIC PROTEIN PHOSPHATASE AND DUAL SPECIFICITY PROTEIN PHOSPHATASE"/>
    <property type="match status" value="1"/>
</dbReference>
<evidence type="ECO:0000256" key="1">
    <source>
        <dbReference type="ARBA" id="ARBA00007315"/>
    </source>
</evidence>
<dbReference type="InterPro" id="IPR016130">
    <property type="entry name" value="Tyr_Pase_AS"/>
</dbReference>
<dbReference type="Gene3D" id="3.90.190.10">
    <property type="entry name" value="Protein tyrosine phosphatase superfamily"/>
    <property type="match status" value="2"/>
</dbReference>
<feature type="compositionally biased region" description="Polar residues" evidence="7">
    <location>
        <begin position="493"/>
        <end position="513"/>
    </location>
</feature>
<dbReference type="RefSeq" id="XP_014249383.1">
    <property type="nucleotide sequence ID" value="XM_014393897.2"/>
</dbReference>
<proteinExistence type="inferred from homology"/>
<evidence type="ECO:0000256" key="6">
    <source>
        <dbReference type="ARBA" id="ARBA00023306"/>
    </source>
</evidence>
<dbReference type="EC" id="3.1.3.48" evidence="2"/>
<dbReference type="SUPFAM" id="SSF52799">
    <property type="entry name" value="(Phosphotyrosine protein) phosphatases II"/>
    <property type="match status" value="2"/>
</dbReference>
<accession>A0A8I6RPW1</accession>
<comment type="similarity">
    <text evidence="1">Belongs to the protein-tyrosine phosphatase family. Non-receptor class CDC14 subfamily.</text>
</comment>
<dbReference type="SMART" id="SM00195">
    <property type="entry name" value="DSPc"/>
    <property type="match status" value="1"/>
</dbReference>
<reference evidence="10" key="1">
    <citation type="submission" date="2022-01" db="UniProtKB">
        <authorList>
            <consortium name="EnsemblMetazoa"/>
        </authorList>
    </citation>
    <scope>IDENTIFICATION</scope>
</reference>
<dbReference type="InterPro" id="IPR029021">
    <property type="entry name" value="Prot-tyrosine_phosphatase-like"/>
</dbReference>
<dbReference type="Proteomes" id="UP000494040">
    <property type="component" value="Unassembled WGS sequence"/>
</dbReference>
<evidence type="ECO:0000256" key="7">
    <source>
        <dbReference type="SAM" id="MobiDB-lite"/>
    </source>
</evidence>
<dbReference type="GO" id="GO:0004725">
    <property type="term" value="F:protein tyrosine phosphatase activity"/>
    <property type="evidence" value="ECO:0007669"/>
    <property type="project" value="UniProtKB-EC"/>
</dbReference>
<keyword evidence="11" id="KW-1185">Reference proteome</keyword>
<dbReference type="GO" id="GO:0051301">
    <property type="term" value="P:cell division"/>
    <property type="evidence" value="ECO:0007669"/>
    <property type="project" value="UniProtKB-KW"/>
</dbReference>
<feature type="domain" description="Tyrosine specific protein phosphatases" evidence="9">
    <location>
        <begin position="266"/>
        <end position="328"/>
    </location>
</feature>
<dbReference type="InterPro" id="IPR020422">
    <property type="entry name" value="TYR_PHOSPHATASE_DUAL_dom"/>
</dbReference>
<dbReference type="AlphaFoldDB" id="A0A8I6RPW1"/>
<evidence type="ECO:0000256" key="5">
    <source>
        <dbReference type="ARBA" id="ARBA00022912"/>
    </source>
</evidence>
<dbReference type="CDD" id="cd17657">
    <property type="entry name" value="CDC14_N"/>
    <property type="match status" value="1"/>
</dbReference>
<evidence type="ECO:0000313" key="11">
    <source>
        <dbReference type="Proteomes" id="UP000494040"/>
    </source>
</evidence>
<evidence type="ECO:0000256" key="3">
    <source>
        <dbReference type="ARBA" id="ARBA00022618"/>
    </source>
</evidence>
<feature type="domain" description="Tyrosine-protein phosphatase" evidence="8">
    <location>
        <begin position="183"/>
        <end position="342"/>
    </location>
</feature>